<dbReference type="GO" id="GO:0010090">
    <property type="term" value="P:trichome morphogenesis"/>
    <property type="evidence" value="ECO:0007669"/>
    <property type="project" value="InterPro"/>
</dbReference>
<dbReference type="GO" id="GO:0008270">
    <property type="term" value="F:zinc ion binding"/>
    <property type="evidence" value="ECO:0007669"/>
    <property type="project" value="UniProtKB-KW"/>
</dbReference>
<feature type="domain" description="C2H2-type" evidence="3">
    <location>
        <begin position="82"/>
        <end position="109"/>
    </location>
</feature>
<reference evidence="4" key="2">
    <citation type="submission" date="2023-04" db="EMBL/GenBank/DDBJ databases">
        <authorList>
            <person name="Bruccoleri R.E."/>
            <person name="Oakeley E.J."/>
            <person name="Faust A.-M."/>
            <person name="Dessus-Babus S."/>
            <person name="Altorfer M."/>
            <person name="Burckhardt D."/>
            <person name="Oertli M."/>
            <person name="Naumann U."/>
            <person name="Petersen F."/>
            <person name="Wong J."/>
        </authorList>
    </citation>
    <scope>NUCLEOTIDE SEQUENCE</scope>
    <source>
        <strain evidence="4">GSM-AAB239-AS_SAM_17_03QT</strain>
        <tissue evidence="4">Leaf</tissue>
    </source>
</reference>
<dbReference type="PROSITE" id="PS00028">
    <property type="entry name" value="ZINC_FINGER_C2H2_1"/>
    <property type="match status" value="1"/>
</dbReference>
<dbReference type="EMBL" id="JANAVB010041817">
    <property type="protein sequence ID" value="KAJ6795491.1"/>
    <property type="molecule type" value="Genomic_DNA"/>
</dbReference>
<comment type="caution">
    <text evidence="4">The sequence shown here is derived from an EMBL/GenBank/DDBJ whole genome shotgun (WGS) entry which is preliminary data.</text>
</comment>
<keyword evidence="1" id="KW-0863">Zinc-finger</keyword>
<keyword evidence="1" id="KW-0862">Zinc</keyword>
<gene>
    <name evidence="4" type="ORF">M6B38_224750</name>
</gene>
<dbReference type="AlphaFoldDB" id="A0AAX6DUT9"/>
<dbReference type="GO" id="GO:0009739">
    <property type="term" value="P:response to gibberellin"/>
    <property type="evidence" value="ECO:0007669"/>
    <property type="project" value="InterPro"/>
</dbReference>
<evidence type="ECO:0000313" key="4">
    <source>
        <dbReference type="EMBL" id="KAJ6795491.1"/>
    </source>
</evidence>
<evidence type="ECO:0000256" key="2">
    <source>
        <dbReference type="SAM" id="MobiDB-lite"/>
    </source>
</evidence>
<sequence length="214" mass="23109">MSECRAETHDFMSVGSFSELPFVRRRPSPNSSSFSSASANNNIRLFGFDLPPDTPAPKDNASSDEDAAAAAAAGGRSARRLFECHYCCRSFPTSQALGGHQNAHKRERQRAKRARMQSAMLAAYRQRQMAERGVLDYRRRLLLGSAAGVRFGIHCPPTTSSPLPAGPWRPAGGVEPRQQAVAAGRDCNLSSSNSSSLLSAASRTQEGVSLDLRL</sequence>
<dbReference type="Pfam" id="PF13912">
    <property type="entry name" value="zf-C2H2_6"/>
    <property type="match status" value="1"/>
</dbReference>
<evidence type="ECO:0000256" key="1">
    <source>
        <dbReference type="PROSITE-ProRule" id="PRU00042"/>
    </source>
</evidence>
<dbReference type="Proteomes" id="UP001140949">
    <property type="component" value="Unassembled WGS sequence"/>
</dbReference>
<keyword evidence="1" id="KW-0479">Metal-binding</keyword>
<dbReference type="InterPro" id="IPR013087">
    <property type="entry name" value="Znf_C2H2_type"/>
</dbReference>
<dbReference type="PANTHER" id="PTHR46547">
    <property type="entry name" value="ZINC FINGER PROTEIN GIS"/>
    <property type="match status" value="1"/>
</dbReference>
<dbReference type="InterPro" id="IPR044291">
    <property type="entry name" value="GIS/GIS2/ZFP8"/>
</dbReference>
<dbReference type="InterPro" id="IPR036236">
    <property type="entry name" value="Znf_C2H2_sf"/>
</dbReference>
<keyword evidence="5" id="KW-1185">Reference proteome</keyword>
<feature type="region of interest" description="Disordered" evidence="2">
    <location>
        <begin position="46"/>
        <end position="68"/>
    </location>
</feature>
<name>A0AAX6DUT9_IRIPA</name>
<reference evidence="4" key="1">
    <citation type="journal article" date="2023" name="GigaByte">
        <title>Genome assembly of the bearded iris, Iris pallida Lam.</title>
        <authorList>
            <person name="Bruccoleri R.E."/>
            <person name="Oakeley E.J."/>
            <person name="Faust A.M.E."/>
            <person name="Altorfer M."/>
            <person name="Dessus-Babus S."/>
            <person name="Burckhardt D."/>
            <person name="Oertli M."/>
            <person name="Naumann U."/>
            <person name="Petersen F."/>
            <person name="Wong J."/>
        </authorList>
    </citation>
    <scope>NUCLEOTIDE SEQUENCE</scope>
    <source>
        <strain evidence="4">GSM-AAB239-AS_SAM_17_03QT</strain>
    </source>
</reference>
<dbReference type="PROSITE" id="PS50157">
    <property type="entry name" value="ZINC_FINGER_C2H2_2"/>
    <property type="match status" value="1"/>
</dbReference>
<organism evidence="4 5">
    <name type="scientific">Iris pallida</name>
    <name type="common">Sweet iris</name>
    <dbReference type="NCBI Taxonomy" id="29817"/>
    <lineage>
        <taxon>Eukaryota</taxon>
        <taxon>Viridiplantae</taxon>
        <taxon>Streptophyta</taxon>
        <taxon>Embryophyta</taxon>
        <taxon>Tracheophyta</taxon>
        <taxon>Spermatophyta</taxon>
        <taxon>Magnoliopsida</taxon>
        <taxon>Liliopsida</taxon>
        <taxon>Asparagales</taxon>
        <taxon>Iridaceae</taxon>
        <taxon>Iridoideae</taxon>
        <taxon>Irideae</taxon>
        <taxon>Iris</taxon>
    </lineage>
</organism>
<proteinExistence type="predicted"/>
<dbReference type="GO" id="GO:0003700">
    <property type="term" value="F:DNA-binding transcription factor activity"/>
    <property type="evidence" value="ECO:0007669"/>
    <property type="project" value="InterPro"/>
</dbReference>
<evidence type="ECO:0000313" key="5">
    <source>
        <dbReference type="Proteomes" id="UP001140949"/>
    </source>
</evidence>
<feature type="compositionally biased region" description="Low complexity" evidence="2">
    <location>
        <begin position="192"/>
        <end position="202"/>
    </location>
</feature>
<dbReference type="SUPFAM" id="SSF57667">
    <property type="entry name" value="beta-beta-alpha zinc fingers"/>
    <property type="match status" value="1"/>
</dbReference>
<evidence type="ECO:0000259" key="3">
    <source>
        <dbReference type="PROSITE" id="PS50157"/>
    </source>
</evidence>
<dbReference type="Gene3D" id="3.30.160.60">
    <property type="entry name" value="Classic Zinc Finger"/>
    <property type="match status" value="1"/>
</dbReference>
<feature type="region of interest" description="Disordered" evidence="2">
    <location>
        <begin position="192"/>
        <end position="214"/>
    </location>
</feature>
<protein>
    <submittedName>
        <fullName evidence="4">Zinc finger protein 8</fullName>
    </submittedName>
</protein>
<accession>A0AAX6DUT9</accession>
<dbReference type="PANTHER" id="PTHR46547:SF7">
    <property type="entry name" value="ZINC FINGER PROTEIN GIS"/>
    <property type="match status" value="1"/>
</dbReference>